<sequence length="157" mass="16939">MPPGKTARHMLGQEAPGEDSERRAAEFRQAGAMTCWNDRQLASWFRHSLGAGEHGVEFWDKGVSSLSLSADARLSVQPGARSNAGSPIPNLAHNGSLCSRRSAATRAPVEPVKTINKELITADGSGKRDRTKEMDPGLWSAEQRVDRASFCAALVEP</sequence>
<evidence type="ECO:0000313" key="3">
    <source>
        <dbReference type="Proteomes" id="UP000799750"/>
    </source>
</evidence>
<evidence type="ECO:0000256" key="1">
    <source>
        <dbReference type="SAM" id="MobiDB-lite"/>
    </source>
</evidence>
<reference evidence="2" key="1">
    <citation type="journal article" date="2020" name="Stud. Mycol.">
        <title>101 Dothideomycetes genomes: a test case for predicting lifestyles and emergence of pathogens.</title>
        <authorList>
            <person name="Haridas S."/>
            <person name="Albert R."/>
            <person name="Binder M."/>
            <person name="Bloem J."/>
            <person name="Labutti K."/>
            <person name="Salamov A."/>
            <person name="Andreopoulos B."/>
            <person name="Baker S."/>
            <person name="Barry K."/>
            <person name="Bills G."/>
            <person name="Bluhm B."/>
            <person name="Cannon C."/>
            <person name="Castanera R."/>
            <person name="Culley D."/>
            <person name="Daum C."/>
            <person name="Ezra D."/>
            <person name="Gonzalez J."/>
            <person name="Henrissat B."/>
            <person name="Kuo A."/>
            <person name="Liang C."/>
            <person name="Lipzen A."/>
            <person name="Lutzoni F."/>
            <person name="Magnuson J."/>
            <person name="Mondo S."/>
            <person name="Nolan M."/>
            <person name="Ohm R."/>
            <person name="Pangilinan J."/>
            <person name="Park H.-J."/>
            <person name="Ramirez L."/>
            <person name="Alfaro M."/>
            <person name="Sun H."/>
            <person name="Tritt A."/>
            <person name="Yoshinaga Y."/>
            <person name="Zwiers L.-H."/>
            <person name="Turgeon B."/>
            <person name="Goodwin S."/>
            <person name="Spatafora J."/>
            <person name="Crous P."/>
            <person name="Grigoriev I."/>
        </authorList>
    </citation>
    <scope>NUCLEOTIDE SEQUENCE</scope>
    <source>
        <strain evidence="2">CBS 269.34</strain>
    </source>
</reference>
<organism evidence="2 3">
    <name type="scientific">Lophium mytilinum</name>
    <dbReference type="NCBI Taxonomy" id="390894"/>
    <lineage>
        <taxon>Eukaryota</taxon>
        <taxon>Fungi</taxon>
        <taxon>Dikarya</taxon>
        <taxon>Ascomycota</taxon>
        <taxon>Pezizomycotina</taxon>
        <taxon>Dothideomycetes</taxon>
        <taxon>Pleosporomycetidae</taxon>
        <taxon>Mytilinidiales</taxon>
        <taxon>Mytilinidiaceae</taxon>
        <taxon>Lophium</taxon>
    </lineage>
</organism>
<accession>A0A6A6R6S6</accession>
<dbReference type="AlphaFoldDB" id="A0A6A6R6S6"/>
<feature type="region of interest" description="Disordered" evidence="1">
    <location>
        <begin position="79"/>
        <end position="106"/>
    </location>
</feature>
<gene>
    <name evidence="2" type="ORF">BU16DRAFT_556932</name>
</gene>
<proteinExistence type="predicted"/>
<evidence type="ECO:0000313" key="2">
    <source>
        <dbReference type="EMBL" id="KAF2500468.1"/>
    </source>
</evidence>
<name>A0A6A6R6S6_9PEZI</name>
<keyword evidence="3" id="KW-1185">Reference proteome</keyword>
<dbReference type="Proteomes" id="UP000799750">
    <property type="component" value="Unassembled WGS sequence"/>
</dbReference>
<feature type="region of interest" description="Disordered" evidence="1">
    <location>
        <begin position="1"/>
        <end position="22"/>
    </location>
</feature>
<protein>
    <submittedName>
        <fullName evidence="2">Uncharacterized protein</fullName>
    </submittedName>
</protein>
<dbReference type="EMBL" id="MU004183">
    <property type="protein sequence ID" value="KAF2500468.1"/>
    <property type="molecule type" value="Genomic_DNA"/>
</dbReference>